<name>A0A232EIA0_9HYME</name>
<gene>
    <name evidence="1" type="ORF">TSAR_008614</name>
</gene>
<evidence type="ECO:0000313" key="2">
    <source>
        <dbReference type="Proteomes" id="UP000215335"/>
    </source>
</evidence>
<dbReference type="AlphaFoldDB" id="A0A232EIA0"/>
<comment type="caution">
    <text evidence="1">The sequence shown here is derived from an EMBL/GenBank/DDBJ whole genome shotgun (WGS) entry which is preliminary data.</text>
</comment>
<reference evidence="1 2" key="1">
    <citation type="journal article" date="2017" name="Curr. Biol.">
        <title>The Evolution of Venom by Co-option of Single-Copy Genes.</title>
        <authorList>
            <person name="Martinson E.O."/>
            <person name="Mrinalini"/>
            <person name="Kelkar Y.D."/>
            <person name="Chang C.H."/>
            <person name="Werren J.H."/>
        </authorList>
    </citation>
    <scope>NUCLEOTIDE SEQUENCE [LARGE SCALE GENOMIC DNA]</scope>
    <source>
        <strain evidence="1 2">Alberta</strain>
        <tissue evidence="1">Whole body</tissue>
    </source>
</reference>
<organism evidence="1 2">
    <name type="scientific">Trichomalopsis sarcophagae</name>
    <dbReference type="NCBI Taxonomy" id="543379"/>
    <lineage>
        <taxon>Eukaryota</taxon>
        <taxon>Metazoa</taxon>
        <taxon>Ecdysozoa</taxon>
        <taxon>Arthropoda</taxon>
        <taxon>Hexapoda</taxon>
        <taxon>Insecta</taxon>
        <taxon>Pterygota</taxon>
        <taxon>Neoptera</taxon>
        <taxon>Endopterygota</taxon>
        <taxon>Hymenoptera</taxon>
        <taxon>Apocrita</taxon>
        <taxon>Proctotrupomorpha</taxon>
        <taxon>Chalcidoidea</taxon>
        <taxon>Pteromalidae</taxon>
        <taxon>Pteromalinae</taxon>
        <taxon>Trichomalopsis</taxon>
    </lineage>
</organism>
<evidence type="ECO:0000313" key="1">
    <source>
        <dbReference type="EMBL" id="OXU18089.1"/>
    </source>
</evidence>
<keyword evidence="2" id="KW-1185">Reference proteome</keyword>
<dbReference type="Proteomes" id="UP000215335">
    <property type="component" value="Unassembled WGS sequence"/>
</dbReference>
<dbReference type="EMBL" id="NNAY01004297">
    <property type="protein sequence ID" value="OXU18089.1"/>
    <property type="molecule type" value="Genomic_DNA"/>
</dbReference>
<protein>
    <submittedName>
        <fullName evidence="1">Uncharacterized protein</fullName>
    </submittedName>
</protein>
<proteinExistence type="predicted"/>
<sequence>MDVCVYVDVCVCMYTVTFLELLGQYQ</sequence>
<accession>A0A232EIA0</accession>